<organism evidence="1 2">
    <name type="scientific">Ammoniphilus oxalaticus</name>
    <dbReference type="NCBI Taxonomy" id="66863"/>
    <lineage>
        <taxon>Bacteria</taxon>
        <taxon>Bacillati</taxon>
        <taxon>Bacillota</taxon>
        <taxon>Bacilli</taxon>
        <taxon>Bacillales</taxon>
        <taxon>Paenibacillaceae</taxon>
        <taxon>Aneurinibacillus group</taxon>
        <taxon>Ammoniphilus</taxon>
    </lineage>
</organism>
<dbReference type="Pfam" id="PF02566">
    <property type="entry name" value="OsmC"/>
    <property type="match status" value="1"/>
</dbReference>
<dbReference type="PANTHER" id="PTHR35368:SF1">
    <property type="entry name" value="HYDROPEROXIDE REDUCTASE"/>
    <property type="match status" value="1"/>
</dbReference>
<gene>
    <name evidence="1" type="ORF">BEP19_09375</name>
</gene>
<dbReference type="PANTHER" id="PTHR35368">
    <property type="entry name" value="HYDROPEROXIDE REDUCTASE"/>
    <property type="match status" value="1"/>
</dbReference>
<protein>
    <submittedName>
        <fullName evidence="1">Osmotically inducible protein C</fullName>
    </submittedName>
</protein>
<proteinExistence type="predicted"/>
<keyword evidence="2" id="KW-1185">Reference proteome</keyword>
<dbReference type="RefSeq" id="WP_120189872.1">
    <property type="nucleotide sequence ID" value="NZ_MCHY01000008.1"/>
</dbReference>
<dbReference type="InterPro" id="IPR052924">
    <property type="entry name" value="OsmC/Ohr_hydroprdx_reductase"/>
</dbReference>
<dbReference type="InterPro" id="IPR015946">
    <property type="entry name" value="KH_dom-like_a/b"/>
</dbReference>
<dbReference type="InterPro" id="IPR003718">
    <property type="entry name" value="OsmC/Ohr_fam"/>
</dbReference>
<evidence type="ECO:0000313" key="1">
    <source>
        <dbReference type="EMBL" id="RKD24577.1"/>
    </source>
</evidence>
<dbReference type="OrthoDB" id="1433018at2"/>
<dbReference type="EMBL" id="MCHY01000008">
    <property type="protein sequence ID" value="RKD24577.1"/>
    <property type="molecule type" value="Genomic_DNA"/>
</dbReference>
<name>A0A419SKP0_9BACL</name>
<accession>A0A419SKP0</accession>
<comment type="caution">
    <text evidence="1">The sequence shown here is derived from an EMBL/GenBank/DDBJ whole genome shotgun (WGS) entry which is preliminary data.</text>
</comment>
<dbReference type="SUPFAM" id="SSF82784">
    <property type="entry name" value="OsmC-like"/>
    <property type="match status" value="1"/>
</dbReference>
<dbReference type="Proteomes" id="UP000284219">
    <property type="component" value="Unassembled WGS sequence"/>
</dbReference>
<dbReference type="Gene3D" id="3.30.300.20">
    <property type="match status" value="1"/>
</dbReference>
<dbReference type="AlphaFoldDB" id="A0A419SKP0"/>
<evidence type="ECO:0000313" key="2">
    <source>
        <dbReference type="Proteomes" id="UP000284219"/>
    </source>
</evidence>
<sequence length="150" mass="16216">MSIMNFKIEGTGTGMRFDAVADGKHKVTIDEPASLGGKDTAANPISTLLASLLGCENVMAQIIAKEMNFDLQGISFEVDATLDTRGLMGDPNVDPKLQTVIVKAFLQTSESSERIQQLQDTVDARCPIYQIIKSAGILIRNEWSKAEVGV</sequence>
<reference evidence="1 2" key="1">
    <citation type="submission" date="2016-08" db="EMBL/GenBank/DDBJ databases">
        <title>Novel Firmicute Genomes.</title>
        <authorList>
            <person name="Poppleton D.I."/>
            <person name="Gribaldo S."/>
        </authorList>
    </citation>
    <scope>NUCLEOTIDE SEQUENCE [LARGE SCALE GENOMIC DNA]</scope>
    <source>
        <strain evidence="1 2">RAOx-1</strain>
    </source>
</reference>
<dbReference type="InterPro" id="IPR036102">
    <property type="entry name" value="OsmC/Ohrsf"/>
</dbReference>